<name>A0A9P9JBZ6_9HYPO</name>
<comment type="caution">
    <text evidence="2">The sequence shown here is derived from an EMBL/GenBank/DDBJ whole genome shotgun (WGS) entry which is preliminary data.</text>
</comment>
<protein>
    <submittedName>
        <fullName evidence="2">Uncharacterized protein</fullName>
    </submittedName>
</protein>
<dbReference type="OrthoDB" id="5105924at2759"/>
<proteinExistence type="predicted"/>
<feature type="compositionally biased region" description="Polar residues" evidence="1">
    <location>
        <begin position="261"/>
        <end position="270"/>
    </location>
</feature>
<accession>A0A9P9JBZ6</accession>
<evidence type="ECO:0000256" key="1">
    <source>
        <dbReference type="SAM" id="MobiDB-lite"/>
    </source>
</evidence>
<keyword evidence="3" id="KW-1185">Reference proteome</keyword>
<gene>
    <name evidence="2" type="ORF">B0J13DRAFT_290034</name>
</gene>
<organism evidence="2 3">
    <name type="scientific">Dactylonectria estremocensis</name>
    <dbReference type="NCBI Taxonomy" id="1079267"/>
    <lineage>
        <taxon>Eukaryota</taxon>
        <taxon>Fungi</taxon>
        <taxon>Dikarya</taxon>
        <taxon>Ascomycota</taxon>
        <taxon>Pezizomycotina</taxon>
        <taxon>Sordariomycetes</taxon>
        <taxon>Hypocreomycetidae</taxon>
        <taxon>Hypocreales</taxon>
        <taxon>Nectriaceae</taxon>
        <taxon>Dactylonectria</taxon>
    </lineage>
</organism>
<evidence type="ECO:0000313" key="3">
    <source>
        <dbReference type="Proteomes" id="UP000717696"/>
    </source>
</evidence>
<dbReference type="AlphaFoldDB" id="A0A9P9JBZ6"/>
<feature type="compositionally biased region" description="Pro residues" evidence="1">
    <location>
        <begin position="112"/>
        <end position="135"/>
    </location>
</feature>
<feature type="compositionally biased region" description="Low complexity" evidence="1">
    <location>
        <begin position="328"/>
        <end position="337"/>
    </location>
</feature>
<feature type="compositionally biased region" description="Polar residues" evidence="1">
    <location>
        <begin position="188"/>
        <end position="201"/>
    </location>
</feature>
<reference evidence="2" key="1">
    <citation type="journal article" date="2021" name="Nat. Commun.">
        <title>Genetic determinants of endophytism in the Arabidopsis root mycobiome.</title>
        <authorList>
            <person name="Mesny F."/>
            <person name="Miyauchi S."/>
            <person name="Thiergart T."/>
            <person name="Pickel B."/>
            <person name="Atanasova L."/>
            <person name="Karlsson M."/>
            <person name="Huettel B."/>
            <person name="Barry K.W."/>
            <person name="Haridas S."/>
            <person name="Chen C."/>
            <person name="Bauer D."/>
            <person name="Andreopoulos W."/>
            <person name="Pangilinan J."/>
            <person name="LaButti K."/>
            <person name="Riley R."/>
            <person name="Lipzen A."/>
            <person name="Clum A."/>
            <person name="Drula E."/>
            <person name="Henrissat B."/>
            <person name="Kohler A."/>
            <person name="Grigoriev I.V."/>
            <person name="Martin F.M."/>
            <person name="Hacquard S."/>
        </authorList>
    </citation>
    <scope>NUCLEOTIDE SEQUENCE</scope>
    <source>
        <strain evidence="2">MPI-CAGE-AT-0021</strain>
    </source>
</reference>
<feature type="compositionally biased region" description="Basic and acidic residues" evidence="1">
    <location>
        <begin position="54"/>
        <end position="85"/>
    </location>
</feature>
<feature type="region of interest" description="Disordered" evidence="1">
    <location>
        <begin position="364"/>
        <end position="399"/>
    </location>
</feature>
<dbReference type="EMBL" id="JAGMUU010000006">
    <property type="protein sequence ID" value="KAH7150515.1"/>
    <property type="molecule type" value="Genomic_DNA"/>
</dbReference>
<sequence>MPRKAASMLNQPFRLTRARAKLSGNPNLMDGLDDRGKPKSALPEDPDAITYGEVLKKLRKMDEEKEVIPRRSETPEPEDRPKSEDQNALPSPSAPSPSTPRIKQEQLSSPASPAPAPSTPAPAVPVPSTPVPPKTPSVNRSSYRNLAVGDEREASISPTLTQRRFKKLAPIKGPTDGTPRRPTPNLPPISQLNLPRINASSFGVDPFNSRPAPGRPTRAIPKTNVDFDSSDGSSGGTVQAQRIVRIKREMASPPNFLSIKGTPSSASMSGCSDDEVSKRKRPEHDIGTGKLGRRRRPSEQKFFFYDTQGDSKEEEPPSQKNKKARTGSSSRQVVPRSPRIPENNYSFYGEDEFNSLQAEIQKKKAEMRSSSLQFVPRPVANNKNTKKEKTRVKVTPPQP</sequence>
<dbReference type="Proteomes" id="UP000717696">
    <property type="component" value="Unassembled WGS sequence"/>
</dbReference>
<feature type="region of interest" description="Disordered" evidence="1">
    <location>
        <begin position="18"/>
        <end position="346"/>
    </location>
</feature>
<evidence type="ECO:0000313" key="2">
    <source>
        <dbReference type="EMBL" id="KAH7150515.1"/>
    </source>
</evidence>